<reference evidence="1" key="2">
    <citation type="journal article" date="2021" name="PeerJ">
        <title>Extensive microbial diversity within the chicken gut microbiome revealed by metagenomics and culture.</title>
        <authorList>
            <person name="Gilroy R."/>
            <person name="Ravi A."/>
            <person name="Getino M."/>
            <person name="Pursley I."/>
            <person name="Horton D.L."/>
            <person name="Alikhan N.F."/>
            <person name="Baker D."/>
            <person name="Gharbi K."/>
            <person name="Hall N."/>
            <person name="Watson M."/>
            <person name="Adriaenssens E.M."/>
            <person name="Foster-Nyarko E."/>
            <person name="Jarju S."/>
            <person name="Secka A."/>
            <person name="Antonio M."/>
            <person name="Oren A."/>
            <person name="Chaudhuri R.R."/>
            <person name="La Ragione R."/>
            <person name="Hildebrand F."/>
            <person name="Pallen M.J."/>
        </authorList>
    </citation>
    <scope>NUCLEOTIDE SEQUENCE</scope>
    <source>
        <strain evidence="1">B3-2255</strain>
    </source>
</reference>
<comment type="caution">
    <text evidence="1">The sequence shown here is derived from an EMBL/GenBank/DDBJ whole genome shotgun (WGS) entry which is preliminary data.</text>
</comment>
<accession>A0A9D9NQ83</accession>
<evidence type="ECO:0000313" key="2">
    <source>
        <dbReference type="Proteomes" id="UP000823772"/>
    </source>
</evidence>
<dbReference type="AlphaFoldDB" id="A0A9D9NQ83"/>
<sequence>MCAALLSCSGGAGSAYEKYSISTDAGLDSALLSLKTNPSDYLLGDAILRYCTEKGYFDVIIDGFPSVFRHAEAEGDGRMALNCGLYLSQAYLFKDRLDSCYYYLDRVSPLVGSTGFQAAMMHNISAIYAVKAYTGYADALDHFRKAYEISQGDTLNMGVMLMNITTIYLTRRDTSGLPIMRRPRVFPCVILSL</sequence>
<organism evidence="1 2">
    <name type="scientific">Candidatus Merdivivens faecigallinarum</name>
    <dbReference type="NCBI Taxonomy" id="2840871"/>
    <lineage>
        <taxon>Bacteria</taxon>
        <taxon>Pseudomonadati</taxon>
        <taxon>Bacteroidota</taxon>
        <taxon>Bacteroidia</taxon>
        <taxon>Bacteroidales</taxon>
        <taxon>Muribaculaceae</taxon>
        <taxon>Muribaculaceae incertae sedis</taxon>
        <taxon>Candidatus Merdivivens</taxon>
    </lineage>
</organism>
<name>A0A9D9NQ83_9BACT</name>
<gene>
    <name evidence="1" type="ORF">IAC87_04570</name>
</gene>
<evidence type="ECO:0000313" key="1">
    <source>
        <dbReference type="EMBL" id="MBO8481802.1"/>
    </source>
</evidence>
<evidence type="ECO:0008006" key="3">
    <source>
        <dbReference type="Google" id="ProtNLM"/>
    </source>
</evidence>
<reference evidence="1" key="1">
    <citation type="submission" date="2020-10" db="EMBL/GenBank/DDBJ databases">
        <authorList>
            <person name="Gilroy R."/>
        </authorList>
    </citation>
    <scope>NUCLEOTIDE SEQUENCE</scope>
    <source>
        <strain evidence="1">B3-2255</strain>
    </source>
</reference>
<proteinExistence type="predicted"/>
<protein>
    <recommendedName>
        <fullName evidence="3">Tetratricopeptide repeat protein</fullName>
    </recommendedName>
</protein>
<dbReference type="EMBL" id="JADILY010000097">
    <property type="protein sequence ID" value="MBO8481802.1"/>
    <property type="molecule type" value="Genomic_DNA"/>
</dbReference>
<dbReference type="Proteomes" id="UP000823772">
    <property type="component" value="Unassembled WGS sequence"/>
</dbReference>